<sequence>MIHQLTLHQCNYLIKQFDNMGVVNIEDNILKIIDKIAKMEGTNKDKVLTDVLNRGLEKKLNKELIGGKIERLSNGK</sequence>
<dbReference type="Proteomes" id="UP000077066">
    <property type="component" value="Unassembled WGS sequence"/>
</dbReference>
<organism evidence="1 2">
    <name type="scientific">Methanobrevibacter filiformis</name>
    <dbReference type="NCBI Taxonomy" id="55758"/>
    <lineage>
        <taxon>Archaea</taxon>
        <taxon>Methanobacteriati</taxon>
        <taxon>Methanobacteriota</taxon>
        <taxon>Methanomada group</taxon>
        <taxon>Methanobacteria</taxon>
        <taxon>Methanobacteriales</taxon>
        <taxon>Methanobacteriaceae</taxon>
        <taxon>Methanobrevibacter</taxon>
    </lineage>
</organism>
<reference evidence="1 2" key="1">
    <citation type="submission" date="2016-04" db="EMBL/GenBank/DDBJ databases">
        <title>Genome sequence of Methanobrevibacter filiformis DSM 11501.</title>
        <authorList>
            <person name="Poehlein A."/>
            <person name="Seedorf H."/>
            <person name="Daniel R."/>
        </authorList>
    </citation>
    <scope>NUCLEOTIDE SEQUENCE [LARGE SCALE GENOMIC DNA]</scope>
    <source>
        <strain evidence="1 2">DSM 11501</strain>
    </source>
</reference>
<dbReference type="EMBL" id="LWMT01000256">
    <property type="protein sequence ID" value="KZX11096.1"/>
    <property type="molecule type" value="Genomic_DNA"/>
</dbReference>
<gene>
    <name evidence="1" type="ORF">MBFIL_15280</name>
</gene>
<dbReference type="STRING" id="55758.MBFIL_15280"/>
<dbReference type="PATRIC" id="fig|55758.3.peg.1726"/>
<keyword evidence="2" id="KW-1185">Reference proteome</keyword>
<proteinExistence type="predicted"/>
<dbReference type="AlphaFoldDB" id="A0A165ZSC0"/>
<comment type="caution">
    <text evidence="1">The sequence shown here is derived from an EMBL/GenBank/DDBJ whole genome shotgun (WGS) entry which is preliminary data.</text>
</comment>
<protein>
    <submittedName>
        <fullName evidence="1">Uncharacterized protein</fullName>
    </submittedName>
</protein>
<evidence type="ECO:0000313" key="1">
    <source>
        <dbReference type="EMBL" id="KZX11096.1"/>
    </source>
</evidence>
<name>A0A165ZSC0_9EURY</name>
<evidence type="ECO:0000313" key="2">
    <source>
        <dbReference type="Proteomes" id="UP000077066"/>
    </source>
</evidence>
<accession>A0A165ZSC0</accession>